<dbReference type="SMART" id="SM00347">
    <property type="entry name" value="HTH_MARR"/>
    <property type="match status" value="1"/>
</dbReference>
<dbReference type="InterPro" id="IPR036388">
    <property type="entry name" value="WH-like_DNA-bd_sf"/>
</dbReference>
<feature type="region of interest" description="Disordered" evidence="1">
    <location>
        <begin position="1"/>
        <end position="20"/>
    </location>
</feature>
<organism evidence="3 4">
    <name type="scientific">Streptomyces caniferus</name>
    <dbReference type="NCBI Taxonomy" id="285557"/>
    <lineage>
        <taxon>Bacteria</taxon>
        <taxon>Bacillati</taxon>
        <taxon>Actinomycetota</taxon>
        <taxon>Actinomycetes</taxon>
        <taxon>Kitasatosporales</taxon>
        <taxon>Streptomycetaceae</taxon>
        <taxon>Streptomyces</taxon>
    </lineage>
</organism>
<feature type="region of interest" description="Disordered" evidence="1">
    <location>
        <begin position="150"/>
        <end position="182"/>
    </location>
</feature>
<dbReference type="GO" id="GO:0003700">
    <property type="term" value="F:DNA-binding transcription factor activity"/>
    <property type="evidence" value="ECO:0007669"/>
    <property type="project" value="InterPro"/>
</dbReference>
<dbReference type="InterPro" id="IPR000835">
    <property type="entry name" value="HTH_MarR-typ"/>
</dbReference>
<dbReference type="SUPFAM" id="SSF46785">
    <property type="entry name" value="Winged helix' DNA-binding domain"/>
    <property type="match status" value="1"/>
</dbReference>
<dbReference type="InterPro" id="IPR036390">
    <property type="entry name" value="WH_DNA-bd_sf"/>
</dbReference>
<evidence type="ECO:0000313" key="3">
    <source>
        <dbReference type="EMBL" id="GFE08098.1"/>
    </source>
</evidence>
<gene>
    <name evidence="3" type="ORF">Scani_43660</name>
</gene>
<dbReference type="Proteomes" id="UP000435837">
    <property type="component" value="Unassembled WGS sequence"/>
</dbReference>
<sequence length="182" mass="19748">MKQPDAPPERPSPSRTEPAEVAGRLRAVIQQLLPLLRGRSRHPDLTPSRTAALAALAAHGPLRISELAARMNIALSTTSRMVDLLDNCGWIARRPDPADQRASLISLNDDGLALLRAVRRETTGVLRERIARLAPDRQRLLHEALPALEELVEGEQPLPEGASPNSRRPRGTGEGRGGDGRA</sequence>
<dbReference type="PROSITE" id="PS50995">
    <property type="entry name" value="HTH_MARR_2"/>
    <property type="match status" value="1"/>
</dbReference>
<dbReference type="InterPro" id="IPR052526">
    <property type="entry name" value="HTH-type_Bedaq_tolerance"/>
</dbReference>
<dbReference type="AlphaFoldDB" id="A0A640SAM1"/>
<feature type="compositionally biased region" description="Pro residues" evidence="1">
    <location>
        <begin position="1"/>
        <end position="11"/>
    </location>
</feature>
<dbReference type="OrthoDB" id="4311144at2"/>
<evidence type="ECO:0000259" key="2">
    <source>
        <dbReference type="PROSITE" id="PS50995"/>
    </source>
</evidence>
<dbReference type="RefSeq" id="WP_159478660.1">
    <property type="nucleotide sequence ID" value="NZ_BAAATH010000020.1"/>
</dbReference>
<dbReference type="PRINTS" id="PR00598">
    <property type="entry name" value="HTHMARR"/>
</dbReference>
<evidence type="ECO:0000256" key="1">
    <source>
        <dbReference type="SAM" id="MobiDB-lite"/>
    </source>
</evidence>
<comment type="caution">
    <text evidence="3">The sequence shown here is derived from an EMBL/GenBank/DDBJ whole genome shotgun (WGS) entry which is preliminary data.</text>
</comment>
<dbReference type="PANTHER" id="PTHR39515">
    <property type="entry name" value="CONSERVED PROTEIN"/>
    <property type="match status" value="1"/>
</dbReference>
<accession>A0A640SAM1</accession>
<dbReference type="Gene3D" id="1.10.10.10">
    <property type="entry name" value="Winged helix-like DNA-binding domain superfamily/Winged helix DNA-binding domain"/>
    <property type="match status" value="1"/>
</dbReference>
<dbReference type="EMBL" id="BLIN01000005">
    <property type="protein sequence ID" value="GFE08098.1"/>
    <property type="molecule type" value="Genomic_DNA"/>
</dbReference>
<proteinExistence type="predicted"/>
<evidence type="ECO:0000313" key="4">
    <source>
        <dbReference type="Proteomes" id="UP000435837"/>
    </source>
</evidence>
<name>A0A640SAM1_9ACTN</name>
<feature type="domain" description="HTH marR-type" evidence="2">
    <location>
        <begin position="18"/>
        <end position="150"/>
    </location>
</feature>
<dbReference type="Pfam" id="PF01047">
    <property type="entry name" value="MarR"/>
    <property type="match status" value="1"/>
</dbReference>
<feature type="compositionally biased region" description="Basic and acidic residues" evidence="1">
    <location>
        <begin position="171"/>
        <end position="182"/>
    </location>
</feature>
<protein>
    <recommendedName>
        <fullName evidence="2">HTH marR-type domain-containing protein</fullName>
    </recommendedName>
</protein>
<dbReference type="PANTHER" id="PTHR39515:SF2">
    <property type="entry name" value="HTH-TYPE TRANSCRIPTIONAL REGULATOR RV0880"/>
    <property type="match status" value="1"/>
</dbReference>
<reference evidence="3 4" key="1">
    <citation type="submission" date="2019-12" db="EMBL/GenBank/DDBJ databases">
        <title>Whole genome shotgun sequence of Streptomyces caniferus NBRC 15389.</title>
        <authorList>
            <person name="Ichikawa N."/>
            <person name="Kimura A."/>
            <person name="Kitahashi Y."/>
            <person name="Komaki H."/>
            <person name="Tamura T."/>
        </authorList>
    </citation>
    <scope>NUCLEOTIDE SEQUENCE [LARGE SCALE GENOMIC DNA]</scope>
    <source>
        <strain evidence="3 4">NBRC 15389</strain>
    </source>
</reference>